<accession>A0A164U2N5</accession>
<dbReference type="OrthoDB" id="3224221at2759"/>
<dbReference type="Proteomes" id="UP000076722">
    <property type="component" value="Unassembled WGS sequence"/>
</dbReference>
<protein>
    <recommendedName>
        <fullName evidence="5">Fungal N-terminal domain-containing protein</fullName>
    </recommendedName>
</protein>
<evidence type="ECO:0000313" key="4">
    <source>
        <dbReference type="Proteomes" id="UP000076722"/>
    </source>
</evidence>
<evidence type="ECO:0000256" key="2">
    <source>
        <dbReference type="SAM" id="SignalP"/>
    </source>
</evidence>
<evidence type="ECO:0000256" key="1">
    <source>
        <dbReference type="SAM" id="MobiDB-lite"/>
    </source>
</evidence>
<organism evidence="3 4">
    <name type="scientific">Sistotremastrum niveocremeum HHB9708</name>
    <dbReference type="NCBI Taxonomy" id="1314777"/>
    <lineage>
        <taxon>Eukaryota</taxon>
        <taxon>Fungi</taxon>
        <taxon>Dikarya</taxon>
        <taxon>Basidiomycota</taxon>
        <taxon>Agaricomycotina</taxon>
        <taxon>Agaricomycetes</taxon>
        <taxon>Sistotremastrales</taxon>
        <taxon>Sistotremastraceae</taxon>
        <taxon>Sertulicium</taxon>
        <taxon>Sertulicium niveocremeum</taxon>
    </lineage>
</organism>
<feature type="compositionally biased region" description="Basic and acidic residues" evidence="1">
    <location>
        <begin position="269"/>
        <end position="279"/>
    </location>
</feature>
<feature type="signal peptide" evidence="2">
    <location>
        <begin position="1"/>
        <end position="18"/>
    </location>
</feature>
<evidence type="ECO:0008006" key="5">
    <source>
        <dbReference type="Google" id="ProtNLM"/>
    </source>
</evidence>
<keyword evidence="2" id="KW-0732">Signal</keyword>
<feature type="compositionally biased region" description="Acidic residues" evidence="1">
    <location>
        <begin position="490"/>
        <end position="500"/>
    </location>
</feature>
<feature type="region of interest" description="Disordered" evidence="1">
    <location>
        <begin position="421"/>
        <end position="500"/>
    </location>
</feature>
<dbReference type="AlphaFoldDB" id="A0A164U2N5"/>
<gene>
    <name evidence="3" type="ORF">SISNIDRAFT_466723</name>
</gene>
<evidence type="ECO:0000313" key="3">
    <source>
        <dbReference type="EMBL" id="KZS92864.1"/>
    </source>
</evidence>
<dbReference type="STRING" id="1314777.A0A164U2N5"/>
<feature type="compositionally biased region" description="Basic and acidic residues" evidence="1">
    <location>
        <begin position="289"/>
        <end position="301"/>
    </location>
</feature>
<name>A0A164U2N5_9AGAM</name>
<dbReference type="EMBL" id="KV419409">
    <property type="protein sequence ID" value="KZS92864.1"/>
    <property type="molecule type" value="Genomic_DNA"/>
</dbReference>
<feature type="compositionally biased region" description="Basic residues" evidence="1">
    <location>
        <begin position="259"/>
        <end position="268"/>
    </location>
</feature>
<feature type="chain" id="PRO_5007853511" description="Fungal N-terminal domain-containing protein" evidence="2">
    <location>
        <begin position="19"/>
        <end position="831"/>
    </location>
</feature>
<reference evidence="3 4" key="1">
    <citation type="journal article" date="2016" name="Mol. Biol. Evol.">
        <title>Comparative Genomics of Early-Diverging Mushroom-Forming Fungi Provides Insights into the Origins of Lignocellulose Decay Capabilities.</title>
        <authorList>
            <person name="Nagy L.G."/>
            <person name="Riley R."/>
            <person name="Tritt A."/>
            <person name="Adam C."/>
            <person name="Daum C."/>
            <person name="Floudas D."/>
            <person name="Sun H."/>
            <person name="Yadav J.S."/>
            <person name="Pangilinan J."/>
            <person name="Larsson K.H."/>
            <person name="Matsuura K."/>
            <person name="Barry K."/>
            <person name="Labutti K."/>
            <person name="Kuo R."/>
            <person name="Ohm R.A."/>
            <person name="Bhattacharya S.S."/>
            <person name="Shirouzu T."/>
            <person name="Yoshinaga Y."/>
            <person name="Martin F.M."/>
            <person name="Grigoriev I.V."/>
            <person name="Hibbett D.S."/>
        </authorList>
    </citation>
    <scope>NUCLEOTIDE SEQUENCE [LARGE SCALE GENOMIC DNA]</scope>
    <source>
        <strain evidence="3 4">HHB9708</strain>
    </source>
</reference>
<keyword evidence="4" id="KW-1185">Reference proteome</keyword>
<proteinExistence type="predicted"/>
<feature type="region of interest" description="Disordered" evidence="1">
    <location>
        <begin position="245"/>
        <end position="319"/>
    </location>
</feature>
<sequence>MPSWTTTLTLATLATSLGSQVFKLLEWFNQPRSQRTVLSLDSELRHLEQSLYHEEARLLDAIRLGWIAGPCVQGKLDCCRLSRVRSELATLKQIRTYLYRFRVELLHYQTFPNHSAAKEEEYLRLAQQAASLTHMALTPNAELTLTQYIDELGTLVQSCNPTLGDEHHPFMTAGHVEDNLGDVLLELGLVCRPIGPPSPHCFRSLDVLSQIRNHPASDPTSPSKHLIRWQSYKCSTVLDSLPFARTGMDSSVNSDHTVSRRHLAARKRARDERTIKALRFEPYPGRPSRGVEESTDDVDRRRPSRNAVQSHGSNFVPPTPDPSYLGGMDAIEVVSPQATLPTPVASRADLINGFGPTNDAEASSGAEILHGTGLSINAVDVQGTVNDGNMANGKDIVWSGNHALQNMTDAHVRRDHLHSMNLAPPDWAPQTNAADVAPSETHVPSSVMPPSPNAHPHTSRNNVPQPTERDQAMDQDDGADGHSRSGSSDTDSDADDEADLDDLENVSMKALLAELVKSSRRTNTAVRRNTKALSDTNTKLLSLGNQFKDQMKIRSHYVDQDEDGVDRPIKLRPKHKSGHILLLMKRIRTFLAAMEHRPAEDDSAPTSLHFPLPSAEVLAAFDDKRHSESYTFALVQTRAREHLRGRRKTWLLLEKQLSDAQLALLKAKARANSRRIGLYWRRMHIAQKEHGLKPMIKILGRLGTNGMSSDESDGGPHRYTTHSHHETYRIRLRIDRPQWLTDLLRMLDALHYERRETSSRNGGKTQGNRTRLRLQCDRISQALPVPGLPENYYDVIWLQALTPEQRYDLFIKEADPFELPPQYLMYIPHRG</sequence>